<dbReference type="Gene3D" id="3.40.50.620">
    <property type="entry name" value="HUPs"/>
    <property type="match status" value="1"/>
</dbReference>
<feature type="transmembrane region" description="Helical" evidence="1">
    <location>
        <begin position="98"/>
        <end position="120"/>
    </location>
</feature>
<dbReference type="PANTHER" id="PTHR46553">
    <property type="entry name" value="ADENINE NUCLEOTIDE ALPHA HYDROLASES-LIKE SUPERFAMILY PROTEIN"/>
    <property type="match status" value="1"/>
</dbReference>
<dbReference type="InterPro" id="IPR014729">
    <property type="entry name" value="Rossmann-like_a/b/a_fold"/>
</dbReference>
<dbReference type="AlphaFoldDB" id="A0A8S9K372"/>
<reference evidence="3" key="1">
    <citation type="submission" date="2019-12" db="EMBL/GenBank/DDBJ databases">
        <title>Genome sequencing and annotation of Brassica cretica.</title>
        <authorList>
            <person name="Studholme D.J."/>
            <person name="Sarris P.F."/>
        </authorList>
    </citation>
    <scope>NUCLEOTIDE SEQUENCE</scope>
    <source>
        <strain evidence="3">PFS-102/07</strain>
        <tissue evidence="3">Leaf</tissue>
    </source>
</reference>
<accession>A0A8S9K372</accession>
<dbReference type="SUPFAM" id="SSF52402">
    <property type="entry name" value="Adenine nucleotide alpha hydrolases-like"/>
    <property type="match status" value="1"/>
</dbReference>
<proteinExistence type="predicted"/>
<keyword evidence="1" id="KW-0812">Transmembrane</keyword>
<sequence length="226" mass="24515">MEEVVHAKPNAVGLAGPGAAEVVPYVDADLKHKVVEKAKALCLSKSVHGAMIEVFEGDARNILCEVVDKHHASLLVVGSHGYGAIKRYIRRQVTGSHLVSWLYSSLIVHIQIVLVCHGVVVKVHGAMIVVFEGDARNILCEVVDKHHASLLILYCSHFLSPVSLFSVSVLLRKELSSPETSVTIFSSPRMFRDVSSEAKQPAFLSSNVASEAESSENSDHLTSINN</sequence>
<keyword evidence="1" id="KW-1133">Transmembrane helix</keyword>
<evidence type="ECO:0000256" key="1">
    <source>
        <dbReference type="SAM" id="Phobius"/>
    </source>
</evidence>
<organism evidence="3">
    <name type="scientific">Brassica cretica</name>
    <name type="common">Mustard</name>
    <dbReference type="NCBI Taxonomy" id="69181"/>
    <lineage>
        <taxon>Eukaryota</taxon>
        <taxon>Viridiplantae</taxon>
        <taxon>Streptophyta</taxon>
        <taxon>Embryophyta</taxon>
        <taxon>Tracheophyta</taxon>
        <taxon>Spermatophyta</taxon>
        <taxon>Magnoliopsida</taxon>
        <taxon>eudicotyledons</taxon>
        <taxon>Gunneridae</taxon>
        <taxon>Pentapetalae</taxon>
        <taxon>rosids</taxon>
        <taxon>malvids</taxon>
        <taxon>Brassicales</taxon>
        <taxon>Brassicaceae</taxon>
        <taxon>Brassiceae</taxon>
        <taxon>Brassica</taxon>
    </lineage>
</organism>
<keyword evidence="1" id="KW-0472">Membrane</keyword>
<dbReference type="EMBL" id="QGKY02000190">
    <property type="protein sequence ID" value="KAF2588855.1"/>
    <property type="molecule type" value="Genomic_DNA"/>
</dbReference>
<comment type="caution">
    <text evidence="3">The sequence shown here is derived from an EMBL/GenBank/DDBJ whole genome shotgun (WGS) entry which is preliminary data.</text>
</comment>
<dbReference type="Pfam" id="PF00582">
    <property type="entry name" value="Usp"/>
    <property type="match status" value="1"/>
</dbReference>
<evidence type="ECO:0000313" key="3">
    <source>
        <dbReference type="EMBL" id="KAF2588855.1"/>
    </source>
</evidence>
<gene>
    <name evidence="3" type="ORF">F2Q70_00039955</name>
</gene>
<dbReference type="InterPro" id="IPR006016">
    <property type="entry name" value="UspA"/>
</dbReference>
<protein>
    <recommendedName>
        <fullName evidence="2">UspA domain-containing protein</fullName>
    </recommendedName>
</protein>
<name>A0A8S9K372_BRACR</name>
<feature type="domain" description="UspA" evidence="2">
    <location>
        <begin position="6"/>
        <end position="94"/>
    </location>
</feature>
<dbReference type="PANTHER" id="PTHR46553:SF3">
    <property type="entry name" value="ADENINE NUCLEOTIDE ALPHA HYDROLASES-LIKE SUPERFAMILY PROTEIN"/>
    <property type="match status" value="1"/>
</dbReference>
<evidence type="ECO:0000259" key="2">
    <source>
        <dbReference type="Pfam" id="PF00582"/>
    </source>
</evidence>